<sequence length="180" mass="19251">MEEQEQNVAPADGSAAATGGLYLAFMLGTEAFAIEILRVREIVEYGEPTPVPLMPPAVCGVVNLRGAVVPVLDLAVRFGREPAVVGRRSCFVIVEVEYRGATHVLGLLVDRVTAVMEIASADIGPPPTFGTRVNVEFISGIARSNDRFLIILNLARALSIEEMSAIARVNEERHPSLAAA</sequence>
<gene>
    <name evidence="2" type="ORF">ACFOW7_00885</name>
</gene>
<reference evidence="3" key="1">
    <citation type="journal article" date="2019" name="Int. J. Syst. Evol. Microbiol.">
        <title>The Global Catalogue of Microorganisms (GCM) 10K type strain sequencing project: providing services to taxonomists for standard genome sequencing and annotation.</title>
        <authorList>
            <consortium name="The Broad Institute Genomics Platform"/>
            <consortium name="The Broad Institute Genome Sequencing Center for Infectious Disease"/>
            <person name="Wu L."/>
            <person name="Ma J."/>
        </authorList>
    </citation>
    <scope>NUCLEOTIDE SEQUENCE [LARGE SCALE GENOMIC DNA]</scope>
    <source>
        <strain evidence="3">LMG 29894</strain>
    </source>
</reference>
<dbReference type="InterPro" id="IPR036061">
    <property type="entry name" value="CheW-like_dom_sf"/>
</dbReference>
<protein>
    <submittedName>
        <fullName evidence="2">Chemotaxis protein CheW</fullName>
    </submittedName>
</protein>
<dbReference type="InterPro" id="IPR039315">
    <property type="entry name" value="CheW"/>
</dbReference>
<dbReference type="Pfam" id="PF01584">
    <property type="entry name" value="CheW"/>
    <property type="match status" value="1"/>
</dbReference>
<feature type="domain" description="CheW-like" evidence="1">
    <location>
        <begin position="19"/>
        <end position="163"/>
    </location>
</feature>
<dbReference type="Gene3D" id="2.30.30.40">
    <property type="entry name" value="SH3 Domains"/>
    <property type="match status" value="1"/>
</dbReference>
<name>A0ABV8MM35_9NEIS</name>
<dbReference type="PROSITE" id="PS50851">
    <property type="entry name" value="CHEW"/>
    <property type="match status" value="1"/>
</dbReference>
<dbReference type="SMART" id="SM00260">
    <property type="entry name" value="CheW"/>
    <property type="match status" value="1"/>
</dbReference>
<keyword evidence="3" id="KW-1185">Reference proteome</keyword>
<organism evidence="2 3">
    <name type="scientific">Chitinimonas lacunae</name>
    <dbReference type="NCBI Taxonomy" id="1963018"/>
    <lineage>
        <taxon>Bacteria</taxon>
        <taxon>Pseudomonadati</taxon>
        <taxon>Pseudomonadota</taxon>
        <taxon>Betaproteobacteria</taxon>
        <taxon>Neisseriales</taxon>
        <taxon>Chitinibacteraceae</taxon>
        <taxon>Chitinimonas</taxon>
    </lineage>
</organism>
<evidence type="ECO:0000259" key="1">
    <source>
        <dbReference type="PROSITE" id="PS50851"/>
    </source>
</evidence>
<dbReference type="RefSeq" id="WP_378160033.1">
    <property type="nucleotide sequence ID" value="NZ_JBHSBU010000001.1"/>
</dbReference>
<dbReference type="Proteomes" id="UP001595791">
    <property type="component" value="Unassembled WGS sequence"/>
</dbReference>
<evidence type="ECO:0000313" key="3">
    <source>
        <dbReference type="Proteomes" id="UP001595791"/>
    </source>
</evidence>
<dbReference type="SUPFAM" id="SSF50341">
    <property type="entry name" value="CheW-like"/>
    <property type="match status" value="1"/>
</dbReference>
<dbReference type="InterPro" id="IPR002545">
    <property type="entry name" value="CheW-lke_dom"/>
</dbReference>
<proteinExistence type="predicted"/>
<evidence type="ECO:0000313" key="2">
    <source>
        <dbReference type="EMBL" id="MFC4157900.1"/>
    </source>
</evidence>
<dbReference type="PANTHER" id="PTHR22617">
    <property type="entry name" value="CHEMOTAXIS SENSOR HISTIDINE KINASE-RELATED"/>
    <property type="match status" value="1"/>
</dbReference>
<accession>A0ABV8MM35</accession>
<dbReference type="EMBL" id="JBHSBU010000001">
    <property type="protein sequence ID" value="MFC4157900.1"/>
    <property type="molecule type" value="Genomic_DNA"/>
</dbReference>
<dbReference type="Gene3D" id="2.40.50.180">
    <property type="entry name" value="CheA-289, Domain 4"/>
    <property type="match status" value="1"/>
</dbReference>
<comment type="caution">
    <text evidence="2">The sequence shown here is derived from an EMBL/GenBank/DDBJ whole genome shotgun (WGS) entry which is preliminary data.</text>
</comment>
<dbReference type="PANTHER" id="PTHR22617:SF41">
    <property type="entry name" value="CHEMOTAXIS SIGNAL TRANSDUCTION SYSTEM ADAPTOR PROTEIN CHEW"/>
    <property type="match status" value="1"/>
</dbReference>